<keyword evidence="2 3" id="KW-0067">ATP-binding</keyword>
<gene>
    <name evidence="3" type="primary">recD</name>
    <name evidence="5" type="ORF">P256_01401</name>
</gene>
<reference evidence="5 6" key="1">
    <citation type="submission" date="2013-10" db="EMBL/GenBank/DDBJ databases">
        <title>The Genome Sequence of Acinetobacter nectaris CIP 110549.</title>
        <authorList>
            <consortium name="The Broad Institute Genomics Platform"/>
            <consortium name="The Broad Institute Genome Sequencing Center for Infectious Disease"/>
            <person name="Cerqueira G."/>
            <person name="Feldgarden M."/>
            <person name="Courvalin P."/>
            <person name="Grillot-Courvalin C."/>
            <person name="Clermont D."/>
            <person name="Rocha E."/>
            <person name="Yoon E.-J."/>
            <person name="Nemec A."/>
            <person name="Young S.K."/>
            <person name="Zeng Q."/>
            <person name="Gargeya S."/>
            <person name="Fitzgerald M."/>
            <person name="Abouelleil A."/>
            <person name="Alvarado L."/>
            <person name="Berlin A.M."/>
            <person name="Chapman S.B."/>
            <person name="Gainer-Dewar J."/>
            <person name="Goldberg J."/>
            <person name="Gnerre S."/>
            <person name="Griggs A."/>
            <person name="Gujja S."/>
            <person name="Hansen M."/>
            <person name="Howarth C."/>
            <person name="Imamovic A."/>
            <person name="Ireland A."/>
            <person name="Larimer J."/>
            <person name="McCowan C."/>
            <person name="Murphy C."/>
            <person name="Pearson M."/>
            <person name="Poon T.W."/>
            <person name="Priest M."/>
            <person name="Roberts A."/>
            <person name="Saif S."/>
            <person name="Shea T."/>
            <person name="Sykes S."/>
            <person name="Wortman J."/>
            <person name="Nusbaum C."/>
            <person name="Birren B."/>
        </authorList>
    </citation>
    <scope>NUCLEOTIDE SEQUENCE [LARGE SCALE GENOMIC DNA]</scope>
    <source>
        <strain evidence="5 6">CIP 110549</strain>
    </source>
</reference>
<dbReference type="PANTHER" id="PTHR43788">
    <property type="entry name" value="DNA2/NAM7 HELICASE FAMILY MEMBER"/>
    <property type="match status" value="1"/>
</dbReference>
<dbReference type="InterPro" id="IPR050534">
    <property type="entry name" value="Coronavir_polyprotein_1ab"/>
</dbReference>
<feature type="domain" description="UvrD-like helicase C-terminal" evidence="4">
    <location>
        <begin position="536"/>
        <end position="580"/>
    </location>
</feature>
<proteinExistence type="inferred from homology"/>
<keyword evidence="3" id="KW-0238">DNA-binding</keyword>
<dbReference type="InterPro" id="IPR027417">
    <property type="entry name" value="P-loop_NTPase"/>
</dbReference>
<feature type="binding site" evidence="3">
    <location>
        <begin position="165"/>
        <end position="172"/>
    </location>
    <ligand>
        <name>ATP</name>
        <dbReference type="ChEBI" id="CHEBI:30616"/>
    </ligand>
</feature>
<accession>V2UWL7</accession>
<comment type="function">
    <text evidence="3">A helicase/nuclease that prepares dsDNA breaks (DSB) for recombinational DNA repair. Binds to DSBs and unwinds DNA via a highly rapid and processive ATP-dependent bidirectional helicase activity. Unwinds dsDNA until it encounters a Chi (crossover hotspot instigator) sequence from the 3' direction. Cuts ssDNA a few nucleotides 3' to the Chi site. The properties and activities of the enzyme are changed at Chi. The Chi-altered holoenzyme produces a long 3'-ssDNA overhang and facilitates RecA-binding to the ssDNA for homologous DNA recombination and repair. Holoenzyme degrades any linearized DNA that is unable to undergo homologous recombination. In the holoenzyme this subunit has ssDNA-dependent ATPase and 5'-3' helicase activity. When added to pre-assembled RecBC greatly stimulates nuclease activity and augments holoenzyme processivity. Negatively regulates the RecA-loading ability of RecBCD.</text>
</comment>
<protein>
    <recommendedName>
        <fullName evidence="3">RecBCD enzyme subunit RecD</fullName>
        <ecNumber evidence="3">5.6.2.3</ecNumber>
    </recommendedName>
    <alternativeName>
        <fullName evidence="3">DNA 5'-3' helicase subunit RecD</fullName>
    </alternativeName>
    <alternativeName>
        <fullName evidence="3">Exonuclease V subunit RecD</fullName>
        <shortName evidence="3">ExoV subunit RecD</shortName>
    </alternativeName>
    <alternativeName>
        <fullName evidence="3">Helicase/nuclease RecBCD subunit RecD</fullName>
    </alternativeName>
</protein>
<sequence>MDNREYNSVDICVNKFEDNSVGKLLDKLEKYEEWMVLWSEYLTDTLAFTAVSEKANMQEVIQNILLSNAQGNSCLSINRATVERLRSLVAFGDKSHTCPFIYDGKRVYLYRYYALEQRLATQVKRLTEQPSINLDISAYKDLLVDEYQQLALKMVAKHYLGIITGGPGTGKTYTLARIIAVLNKETPDLRIAMAAPTGKAAQRMQEALQSAFQDKLLNDKGLVTPALQMVQPVTLHRLLAMGNRGIAKFNLKQPLPFDVIVVDEASMLDLNLATALFEAVADGAKLILLGDANQLASVGVGSVLADLQQIEALQAYRTHLVHSRRFNDDAQIGKMAKFIQQVSTSTSFDHEQLLKRFNEEVVRVSHIEYIDLNTIVEDHLQLTYLPKKITEAELEKNLDQLCLGYTDYIKAVKAYNSVEGEEESDLALLRQKVLDCFNDYRILTAMNVGVFGVNRMNQYIEQQFKQEVLGYSKREIDWYVGRPVMVMENDYQLGISNGDIGICFRHRQDHKQYEVFFPSLNKWVVATRLPQTIHTAFAMTIHKSQGSEFEHVAVVLEESPQRLLSRELLYTAITRAKRVVSLFVDPQSLTTALSVKTVRQSGLCSKIDSFVKAVDV</sequence>
<dbReference type="GO" id="GO:0008854">
    <property type="term" value="F:exodeoxyribonuclease V activity"/>
    <property type="evidence" value="ECO:0007669"/>
    <property type="project" value="InterPro"/>
</dbReference>
<dbReference type="Gene3D" id="3.40.50.300">
    <property type="entry name" value="P-loop containing nucleotide triphosphate hydrolases"/>
    <property type="match status" value="2"/>
</dbReference>
<dbReference type="Proteomes" id="UP000023785">
    <property type="component" value="Unassembled WGS sequence"/>
</dbReference>
<comment type="caution">
    <text evidence="5">The sequence shown here is derived from an EMBL/GenBank/DDBJ whole genome shotgun (WGS) entry which is preliminary data.</text>
</comment>
<organism evidence="5 6">
    <name type="scientific">Acinetobacter nectaris CIP 110549</name>
    <dbReference type="NCBI Taxonomy" id="1392540"/>
    <lineage>
        <taxon>Bacteria</taxon>
        <taxon>Pseudomonadati</taxon>
        <taxon>Pseudomonadota</taxon>
        <taxon>Gammaproteobacteria</taxon>
        <taxon>Moraxellales</taxon>
        <taxon>Moraxellaceae</taxon>
        <taxon>Acinetobacter</taxon>
    </lineage>
</organism>
<comment type="catalytic activity">
    <reaction evidence="3">
        <text>ATP + H2O = ADP + phosphate + H(+)</text>
        <dbReference type="Rhea" id="RHEA:13065"/>
        <dbReference type="ChEBI" id="CHEBI:15377"/>
        <dbReference type="ChEBI" id="CHEBI:15378"/>
        <dbReference type="ChEBI" id="CHEBI:30616"/>
        <dbReference type="ChEBI" id="CHEBI:43474"/>
        <dbReference type="ChEBI" id="CHEBI:456216"/>
        <dbReference type="EC" id="5.6.2.3"/>
    </reaction>
</comment>
<keyword evidence="3" id="KW-0540">Nuclease</keyword>
<dbReference type="eggNOG" id="COG0507">
    <property type="taxonomic scope" value="Bacteria"/>
</dbReference>
<dbReference type="GO" id="GO:0005524">
    <property type="term" value="F:ATP binding"/>
    <property type="evidence" value="ECO:0007669"/>
    <property type="project" value="UniProtKB-UniRule"/>
</dbReference>
<dbReference type="CDD" id="cd17933">
    <property type="entry name" value="DEXSc_RecD-like"/>
    <property type="match status" value="1"/>
</dbReference>
<dbReference type="PATRIC" id="fig|1392540.3.peg.1363"/>
<dbReference type="GO" id="GO:0003677">
    <property type="term" value="F:DNA binding"/>
    <property type="evidence" value="ECO:0007669"/>
    <property type="project" value="UniProtKB-UniRule"/>
</dbReference>
<dbReference type="GO" id="GO:0016887">
    <property type="term" value="F:ATP hydrolysis activity"/>
    <property type="evidence" value="ECO:0007669"/>
    <property type="project" value="RHEA"/>
</dbReference>
<dbReference type="AlphaFoldDB" id="V2UWL7"/>
<dbReference type="SUPFAM" id="SSF52540">
    <property type="entry name" value="P-loop containing nucleoside triphosphate hydrolases"/>
    <property type="match status" value="2"/>
</dbReference>
<dbReference type="Pfam" id="PF13245">
    <property type="entry name" value="AAA_19"/>
    <property type="match status" value="1"/>
</dbReference>
<keyword evidence="6" id="KW-1185">Reference proteome</keyword>
<evidence type="ECO:0000259" key="4">
    <source>
        <dbReference type="Pfam" id="PF13538"/>
    </source>
</evidence>
<dbReference type="STRING" id="1392540.P256_01401"/>
<evidence type="ECO:0000313" key="5">
    <source>
        <dbReference type="EMBL" id="ESK39719.1"/>
    </source>
</evidence>
<keyword evidence="3" id="KW-0413">Isomerase</keyword>
<evidence type="ECO:0000256" key="3">
    <source>
        <dbReference type="HAMAP-Rule" id="MF_01487"/>
    </source>
</evidence>
<dbReference type="InterPro" id="IPR006344">
    <property type="entry name" value="RecD"/>
</dbReference>
<dbReference type="HOGENOM" id="CLU_007524_1_1_6"/>
<evidence type="ECO:0000313" key="6">
    <source>
        <dbReference type="Proteomes" id="UP000023785"/>
    </source>
</evidence>
<dbReference type="GO" id="GO:0000724">
    <property type="term" value="P:double-strand break repair via homologous recombination"/>
    <property type="evidence" value="ECO:0007669"/>
    <property type="project" value="UniProtKB-UniRule"/>
</dbReference>
<evidence type="ECO:0000256" key="2">
    <source>
        <dbReference type="ARBA" id="ARBA00022840"/>
    </source>
</evidence>
<dbReference type="PANTHER" id="PTHR43788:SF6">
    <property type="entry name" value="DNA HELICASE B"/>
    <property type="match status" value="1"/>
</dbReference>
<name>V2UWL7_9GAMM</name>
<dbReference type="OrthoDB" id="9803432at2"/>
<dbReference type="GO" id="GO:0017116">
    <property type="term" value="F:single-stranded DNA helicase activity"/>
    <property type="evidence" value="ECO:0007669"/>
    <property type="project" value="TreeGrafter"/>
</dbReference>
<dbReference type="CDD" id="cd18809">
    <property type="entry name" value="SF1_C_RecD"/>
    <property type="match status" value="1"/>
</dbReference>
<dbReference type="NCBIfam" id="TIGR01447">
    <property type="entry name" value="recD"/>
    <property type="match status" value="1"/>
</dbReference>
<keyword evidence="3" id="KW-0378">Hydrolase</keyword>
<comment type="miscellaneous">
    <text evidence="3">In the RecBCD complex, RecB has a slow 3'-5' helicase, an exonuclease activity and loads RecA onto ssDNA, RecD has a fast 5'-3' helicase activity, while RecC stimulates the ATPase and processivity of the RecB helicase and contributes to recognition of the Chi site.</text>
</comment>
<dbReference type="EC" id="5.6.2.3" evidence="3"/>
<evidence type="ECO:0000256" key="1">
    <source>
        <dbReference type="ARBA" id="ARBA00022741"/>
    </source>
</evidence>
<dbReference type="InterPro" id="IPR027785">
    <property type="entry name" value="UvrD-like_helicase_C"/>
</dbReference>
<dbReference type="GO" id="GO:0043139">
    <property type="term" value="F:5'-3' DNA helicase activity"/>
    <property type="evidence" value="ECO:0007669"/>
    <property type="project" value="UniProtKB-UniRule"/>
</dbReference>
<dbReference type="GO" id="GO:0009338">
    <property type="term" value="C:exodeoxyribonuclease V complex"/>
    <property type="evidence" value="ECO:0007669"/>
    <property type="project" value="InterPro"/>
</dbReference>
<dbReference type="Pfam" id="PF13538">
    <property type="entry name" value="UvrD_C_2"/>
    <property type="match status" value="1"/>
</dbReference>
<keyword evidence="1 3" id="KW-0547">Nucleotide-binding</keyword>
<keyword evidence="3" id="KW-0269">Exonuclease</keyword>
<comment type="similarity">
    <text evidence="3">Belongs to the RecD family.</text>
</comment>
<keyword evidence="3" id="KW-0227">DNA damage</keyword>
<dbReference type="EMBL" id="AYER01000004">
    <property type="protein sequence ID" value="ESK39719.1"/>
    <property type="molecule type" value="Genomic_DNA"/>
</dbReference>
<comment type="subunit">
    <text evidence="3">Heterotrimer of RecB, RecC and RecD. All subunits contribute to DNA-binding.</text>
</comment>
<dbReference type="HAMAP" id="MF_01487">
    <property type="entry name" value="RecD"/>
    <property type="match status" value="1"/>
</dbReference>
<keyword evidence="3" id="KW-0234">DNA repair</keyword>
<keyword evidence="3" id="KW-0347">Helicase</keyword>